<reference evidence="3" key="1">
    <citation type="submission" date="2022-03" db="EMBL/GenBank/DDBJ databases">
        <title>Description of Abyssus ytuae gen. nov., sp. nov., a novel member of the family Flavobacteriaceae isolated from the sediment of Mariana Trench.</title>
        <authorList>
            <person name="Zhang J."/>
            <person name="Xu X."/>
        </authorList>
    </citation>
    <scope>NUCLEOTIDE SEQUENCE</scope>
    <source>
        <strain evidence="3">MT3330</strain>
    </source>
</reference>
<evidence type="ECO:0000313" key="4">
    <source>
        <dbReference type="Proteomes" id="UP000831290"/>
    </source>
</evidence>
<evidence type="ECO:0000259" key="2">
    <source>
        <dbReference type="PROSITE" id="PS50846"/>
    </source>
</evidence>
<feature type="domain" description="HMA" evidence="2">
    <location>
        <begin position="25"/>
        <end position="91"/>
    </location>
</feature>
<dbReference type="CDD" id="cd00371">
    <property type="entry name" value="HMA"/>
    <property type="match status" value="1"/>
</dbReference>
<dbReference type="Gene3D" id="3.30.70.100">
    <property type="match status" value="1"/>
</dbReference>
<sequence length="121" mass="13569">MKKIVLLLGVILTTFSLSAQEKLEEDINSIVVKGNCEMCKQRIEKAALSVTGVSSAIWELESHILYYEFDENMTSEAEIKKAISKAGHVAQDLVADEEAYKNLPRCCKYTKKFSNVALEVH</sequence>
<dbReference type="AlphaFoldDB" id="A0A9E6ZMQ1"/>
<gene>
    <name evidence="3" type="ORF">MQE35_05285</name>
</gene>
<dbReference type="InterPro" id="IPR006121">
    <property type="entry name" value="HMA_dom"/>
</dbReference>
<name>A0A9E6ZMQ1_9FLAO</name>
<feature type="signal peptide" evidence="1">
    <location>
        <begin position="1"/>
        <end position="19"/>
    </location>
</feature>
<dbReference type="PROSITE" id="PS50846">
    <property type="entry name" value="HMA_2"/>
    <property type="match status" value="1"/>
</dbReference>
<evidence type="ECO:0000256" key="1">
    <source>
        <dbReference type="SAM" id="SignalP"/>
    </source>
</evidence>
<proteinExistence type="predicted"/>
<dbReference type="SUPFAM" id="SSF55008">
    <property type="entry name" value="HMA, heavy metal-associated domain"/>
    <property type="match status" value="1"/>
</dbReference>
<dbReference type="RefSeq" id="WP_255845321.1">
    <property type="nucleotide sequence ID" value="NZ_CP094358.1"/>
</dbReference>
<accession>A0A9E6ZMQ1</accession>
<dbReference type="Proteomes" id="UP000831290">
    <property type="component" value="Chromosome"/>
</dbReference>
<dbReference type="Pfam" id="PF00403">
    <property type="entry name" value="HMA"/>
    <property type="match status" value="1"/>
</dbReference>
<evidence type="ECO:0000313" key="3">
    <source>
        <dbReference type="EMBL" id="UOB18704.1"/>
    </source>
</evidence>
<dbReference type="EMBL" id="CP094358">
    <property type="protein sequence ID" value="UOB18704.1"/>
    <property type="molecule type" value="Genomic_DNA"/>
</dbReference>
<dbReference type="InterPro" id="IPR036163">
    <property type="entry name" value="HMA_dom_sf"/>
</dbReference>
<protein>
    <submittedName>
        <fullName evidence="3">Heavy-metal-associated domain-containing protein</fullName>
    </submittedName>
</protein>
<feature type="chain" id="PRO_5039548692" evidence="1">
    <location>
        <begin position="20"/>
        <end position="121"/>
    </location>
</feature>
<keyword evidence="1" id="KW-0732">Signal</keyword>
<keyword evidence="4" id="KW-1185">Reference proteome</keyword>
<dbReference type="KEGG" id="fbm:MQE35_05285"/>
<dbReference type="GO" id="GO:0046872">
    <property type="term" value="F:metal ion binding"/>
    <property type="evidence" value="ECO:0007669"/>
    <property type="project" value="InterPro"/>
</dbReference>
<organism evidence="3 4">
    <name type="scientific">Abyssalbus ytuae</name>
    <dbReference type="NCBI Taxonomy" id="2926907"/>
    <lineage>
        <taxon>Bacteria</taxon>
        <taxon>Pseudomonadati</taxon>
        <taxon>Bacteroidota</taxon>
        <taxon>Flavobacteriia</taxon>
        <taxon>Flavobacteriales</taxon>
        <taxon>Flavobacteriaceae</taxon>
        <taxon>Abyssalbus</taxon>
    </lineage>
</organism>